<dbReference type="CDD" id="cd01559">
    <property type="entry name" value="ADCL_like"/>
    <property type="match status" value="1"/>
</dbReference>
<comment type="catalytic activity">
    <reaction evidence="9">
        <text>4-amino-4-deoxychorismate = 4-aminobenzoate + pyruvate + H(+)</text>
        <dbReference type="Rhea" id="RHEA:16201"/>
        <dbReference type="ChEBI" id="CHEBI:15361"/>
        <dbReference type="ChEBI" id="CHEBI:15378"/>
        <dbReference type="ChEBI" id="CHEBI:17836"/>
        <dbReference type="ChEBI" id="CHEBI:58406"/>
        <dbReference type="EC" id="4.1.3.38"/>
    </reaction>
</comment>
<dbReference type="Gene3D" id="3.30.470.10">
    <property type="match status" value="1"/>
</dbReference>
<protein>
    <recommendedName>
        <fullName evidence="11 12">Aminodeoxychorismate lyase</fullName>
        <ecNumber evidence="8 12">4.1.3.38</ecNumber>
    </recommendedName>
</protein>
<comment type="function">
    <text evidence="10">Involved in the biosynthesis of p-aminobenzoate (PABA), a precursor of tetrahydrofolate. Converts 4-amino-4-deoxychorismate into 4-aminobenzoate (PABA) and pyruvate.</text>
</comment>
<evidence type="ECO:0000256" key="2">
    <source>
        <dbReference type="ARBA" id="ARBA00009320"/>
    </source>
</evidence>
<proteinExistence type="inferred from homology"/>
<dbReference type="SUPFAM" id="SSF56752">
    <property type="entry name" value="D-aminoacid aminotransferase-like PLP-dependent enzymes"/>
    <property type="match status" value="1"/>
</dbReference>
<dbReference type="InterPro" id="IPR043131">
    <property type="entry name" value="BCAT-like_N"/>
</dbReference>
<organism evidence="13 14">
    <name type="scientific">Paraglaciecola hydrolytica</name>
    <dbReference type="NCBI Taxonomy" id="1799789"/>
    <lineage>
        <taxon>Bacteria</taxon>
        <taxon>Pseudomonadati</taxon>
        <taxon>Pseudomonadota</taxon>
        <taxon>Gammaproteobacteria</taxon>
        <taxon>Alteromonadales</taxon>
        <taxon>Alteromonadaceae</taxon>
        <taxon>Paraglaciecola</taxon>
    </lineage>
</organism>
<keyword evidence="4" id="KW-0663">Pyridoxal phosphate</keyword>
<dbReference type="EC" id="4.1.3.38" evidence="8 12"/>
<dbReference type="AlphaFoldDB" id="A0A136A2I9"/>
<evidence type="ECO:0000256" key="8">
    <source>
        <dbReference type="ARBA" id="ARBA00035676"/>
    </source>
</evidence>
<evidence type="ECO:0000256" key="4">
    <source>
        <dbReference type="ARBA" id="ARBA00022898"/>
    </source>
</evidence>
<evidence type="ECO:0000256" key="5">
    <source>
        <dbReference type="ARBA" id="ARBA00022909"/>
    </source>
</evidence>
<dbReference type="PANTHER" id="PTHR42743">
    <property type="entry name" value="AMINO-ACID AMINOTRANSFERASE"/>
    <property type="match status" value="1"/>
</dbReference>
<evidence type="ECO:0000256" key="9">
    <source>
        <dbReference type="ARBA" id="ARBA00049529"/>
    </source>
</evidence>
<evidence type="ECO:0000256" key="11">
    <source>
        <dbReference type="ARBA" id="ARBA00069174"/>
    </source>
</evidence>
<evidence type="ECO:0000256" key="1">
    <source>
        <dbReference type="ARBA" id="ARBA00001933"/>
    </source>
</evidence>
<dbReference type="InterPro" id="IPR017824">
    <property type="entry name" value="Aminodeoxychorismate_lyase_IV"/>
</dbReference>
<dbReference type="InterPro" id="IPR036038">
    <property type="entry name" value="Aminotransferase-like"/>
</dbReference>
<dbReference type="NCBIfam" id="NF004761">
    <property type="entry name" value="PRK06092.1"/>
    <property type="match status" value="1"/>
</dbReference>
<dbReference type="GO" id="GO:0008153">
    <property type="term" value="P:4-aminobenzoate biosynthetic process"/>
    <property type="evidence" value="ECO:0007669"/>
    <property type="project" value="UniProtKB-UniRule"/>
</dbReference>
<evidence type="ECO:0000313" key="13">
    <source>
        <dbReference type="EMBL" id="KXI29441.1"/>
    </source>
</evidence>
<dbReference type="PANTHER" id="PTHR42743:SF2">
    <property type="entry name" value="AMINODEOXYCHORISMATE LYASE"/>
    <property type="match status" value="1"/>
</dbReference>
<accession>A0A136A2I9</accession>
<dbReference type="InterPro" id="IPR043132">
    <property type="entry name" value="BCAT-like_C"/>
</dbReference>
<dbReference type="STRING" id="1799789.AX660_11145"/>
<evidence type="ECO:0000256" key="7">
    <source>
        <dbReference type="ARBA" id="ARBA00035633"/>
    </source>
</evidence>
<keyword evidence="14" id="KW-1185">Reference proteome</keyword>
<keyword evidence="6" id="KW-0456">Lyase</keyword>
<evidence type="ECO:0000256" key="10">
    <source>
        <dbReference type="ARBA" id="ARBA00054027"/>
    </source>
</evidence>
<dbReference type="GO" id="GO:0005829">
    <property type="term" value="C:cytosol"/>
    <property type="evidence" value="ECO:0007669"/>
    <property type="project" value="TreeGrafter"/>
</dbReference>
<evidence type="ECO:0000256" key="6">
    <source>
        <dbReference type="ARBA" id="ARBA00023239"/>
    </source>
</evidence>
<evidence type="ECO:0000256" key="12">
    <source>
        <dbReference type="NCBIfam" id="TIGR03461"/>
    </source>
</evidence>
<dbReference type="InterPro" id="IPR050571">
    <property type="entry name" value="Class-IV_PLP-Dep_Aminotrnsfr"/>
</dbReference>
<dbReference type="FunFam" id="3.20.10.10:FF:000002">
    <property type="entry name" value="D-alanine aminotransferase"/>
    <property type="match status" value="1"/>
</dbReference>
<dbReference type="Proteomes" id="UP000070299">
    <property type="component" value="Unassembled WGS sequence"/>
</dbReference>
<dbReference type="InterPro" id="IPR001544">
    <property type="entry name" value="Aminotrans_IV"/>
</dbReference>
<comment type="similarity">
    <text evidence="2">Belongs to the class-IV pyridoxal-phosphate-dependent aminotransferase family.</text>
</comment>
<reference evidence="14" key="1">
    <citation type="submission" date="2016-02" db="EMBL/GenBank/DDBJ databases">
        <authorList>
            <person name="Schultz-Johansen M."/>
            <person name="Glaring M.A."/>
            <person name="Bech P.K."/>
            <person name="Stougaard P."/>
        </authorList>
    </citation>
    <scope>NUCLEOTIDE SEQUENCE [LARGE SCALE GENOMIC DNA]</scope>
    <source>
        <strain evidence="14">S66</strain>
    </source>
</reference>
<dbReference type="Gene3D" id="3.20.10.10">
    <property type="entry name" value="D-amino Acid Aminotransferase, subunit A, domain 2"/>
    <property type="match status" value="1"/>
</dbReference>
<comment type="cofactor">
    <cofactor evidence="1">
        <name>pyridoxal 5'-phosphate</name>
        <dbReference type="ChEBI" id="CHEBI:597326"/>
    </cofactor>
</comment>
<dbReference type="NCBIfam" id="TIGR03461">
    <property type="entry name" value="pabC_Proteo"/>
    <property type="match status" value="1"/>
</dbReference>
<evidence type="ECO:0000313" key="14">
    <source>
        <dbReference type="Proteomes" id="UP000070299"/>
    </source>
</evidence>
<dbReference type="Pfam" id="PF01063">
    <property type="entry name" value="Aminotran_4"/>
    <property type="match status" value="1"/>
</dbReference>
<dbReference type="GO" id="GO:0008696">
    <property type="term" value="F:4-amino-4-deoxychorismate lyase activity"/>
    <property type="evidence" value="ECO:0007669"/>
    <property type="project" value="UniProtKB-UniRule"/>
</dbReference>
<dbReference type="EMBL" id="LSNE01000005">
    <property type="protein sequence ID" value="KXI29441.1"/>
    <property type="molecule type" value="Genomic_DNA"/>
</dbReference>
<comment type="pathway">
    <text evidence="7">Cofactor biosynthesis; tetrahydrofolate biosynthesis; 4-aminobenzoate from chorismate: step 2/2.</text>
</comment>
<keyword evidence="5" id="KW-0289">Folate biosynthesis</keyword>
<name>A0A136A2I9_9ALTE</name>
<comment type="caution">
    <text evidence="13">The sequence shown here is derived from an EMBL/GenBank/DDBJ whole genome shotgun (WGS) entry which is preliminary data.</text>
</comment>
<dbReference type="GO" id="GO:0030170">
    <property type="term" value="F:pyridoxal phosphate binding"/>
    <property type="evidence" value="ECO:0007669"/>
    <property type="project" value="InterPro"/>
</dbReference>
<sequence>MIINGQFQDKIDVAERALQYGDGCFTTMAFSQNKLLLWPLHLARLQNNCQRLAINFLQWQALHESALNLIAQSEHKNGVIKIIISRGKGGRGYSPLNVSESSYIVSLHTLPVHYAGWQQQGIKLGLSPVKLAIQPLLAGLKHLNRLEQVLIKQALDLTEFDDVLVCDSNDNIIEASAANVFWLHKGQWFTPMLDGCGVAGVMRRTICQMLAAQSQPVKEIHQIFTLDFAAEEMFICNALMAIVPVTTLSVPMLNQQWTFSHSKVAQLQTELNIFLQTSLS</sequence>
<dbReference type="GO" id="GO:0046656">
    <property type="term" value="P:folic acid biosynthetic process"/>
    <property type="evidence" value="ECO:0007669"/>
    <property type="project" value="UniProtKB-KW"/>
</dbReference>
<gene>
    <name evidence="13" type="ORF">AX660_11145</name>
</gene>
<comment type="subunit">
    <text evidence="3">Homodimer.</text>
</comment>
<evidence type="ECO:0000256" key="3">
    <source>
        <dbReference type="ARBA" id="ARBA00011738"/>
    </source>
</evidence>